<comment type="similarity">
    <text evidence="2">Belongs to the NADH:flavin oxidoreductase/NADH oxidase family.</text>
</comment>
<evidence type="ECO:0000256" key="1">
    <source>
        <dbReference type="ARBA" id="ARBA00001917"/>
    </source>
</evidence>
<keyword evidence="6" id="KW-1185">Reference proteome</keyword>
<sequence>MDHAPAVLLEPYRLGPLTIRNRMVMAPMTRSRAVKDAVAHPLAPTYYAQRAGAGLIVSEATQVSRQGTGYIRTPGIYSSEQVQAWRRVTDAVHDAGGVIFAQLWHVGRVSHFEFQNGALPIGPSALNAEAEVFISTGVVRTPTPRALSTIEIADVIGQFRKAAENAAAAGFDGVELHGSSGYLLDQFLRDASNCRNDRYGGSIANRARFPLEVAAAVSDVLGADRVGYRVGPNMALHGMHDSAPVDTFSYLAAHLDQIGLAYLHVTEGISGPDAPPQGAIRIAPYLRRVFSRTFILNGGYDAKSGEVAISQGEADLISYGVPFLANPDLPERFRNGDPLNMPDYESFYVPGEDDAVGYTDYPAIKRK</sequence>
<dbReference type="Gene3D" id="3.20.20.70">
    <property type="entry name" value="Aldolase class I"/>
    <property type="match status" value="1"/>
</dbReference>
<reference evidence="5 6" key="1">
    <citation type="submission" date="2019-09" db="EMBL/GenBank/DDBJ databases">
        <authorList>
            <person name="Depoorter E."/>
        </authorList>
    </citation>
    <scope>NUCLEOTIDE SEQUENCE [LARGE SCALE GENOMIC DNA]</scope>
    <source>
        <strain evidence="5">LMG 24065</strain>
    </source>
</reference>
<dbReference type="GO" id="GO:0016628">
    <property type="term" value="F:oxidoreductase activity, acting on the CH-CH group of donors, NAD or NADP as acceptor"/>
    <property type="evidence" value="ECO:0007669"/>
    <property type="project" value="UniProtKB-ARBA"/>
</dbReference>
<dbReference type="RefSeq" id="WP_151050555.1">
    <property type="nucleotide sequence ID" value="NZ_CABVPN010000052.1"/>
</dbReference>
<dbReference type="SUPFAM" id="SSF51395">
    <property type="entry name" value="FMN-linked oxidoreductases"/>
    <property type="match status" value="1"/>
</dbReference>
<gene>
    <name evidence="5" type="ORF">BDI24065_06266</name>
</gene>
<comment type="cofactor">
    <cofactor evidence="1">
        <name>FMN</name>
        <dbReference type="ChEBI" id="CHEBI:58210"/>
    </cofactor>
</comment>
<dbReference type="PANTHER" id="PTHR22893">
    <property type="entry name" value="NADH OXIDOREDUCTASE-RELATED"/>
    <property type="match status" value="1"/>
</dbReference>
<dbReference type="Proteomes" id="UP000494125">
    <property type="component" value="Unassembled WGS sequence"/>
</dbReference>
<dbReference type="Pfam" id="PF00724">
    <property type="entry name" value="Oxidored_FMN"/>
    <property type="match status" value="1"/>
</dbReference>
<dbReference type="EMBL" id="CABVPN010000052">
    <property type="protein sequence ID" value="VWC28800.1"/>
    <property type="molecule type" value="Genomic_DNA"/>
</dbReference>
<dbReference type="FunFam" id="3.20.20.70:FF:000059">
    <property type="entry name" value="N-ethylmaleimide reductase, FMN-linked"/>
    <property type="match status" value="1"/>
</dbReference>
<name>A0A6P2R954_9BURK</name>
<feature type="domain" description="NADH:flavin oxidoreductase/NADH oxidase N-terminal" evidence="4">
    <location>
        <begin position="8"/>
        <end position="339"/>
    </location>
</feature>
<evidence type="ECO:0000259" key="4">
    <source>
        <dbReference type="Pfam" id="PF00724"/>
    </source>
</evidence>
<dbReference type="InterPro" id="IPR013785">
    <property type="entry name" value="Aldolase_TIM"/>
</dbReference>
<dbReference type="PANTHER" id="PTHR22893:SF98">
    <property type="entry name" value="OXIDOREDUCTASE"/>
    <property type="match status" value="1"/>
</dbReference>
<evidence type="ECO:0000256" key="2">
    <source>
        <dbReference type="ARBA" id="ARBA00005979"/>
    </source>
</evidence>
<organism evidence="5 6">
    <name type="scientific">Burkholderia diffusa</name>
    <dbReference type="NCBI Taxonomy" id="488732"/>
    <lineage>
        <taxon>Bacteria</taxon>
        <taxon>Pseudomonadati</taxon>
        <taxon>Pseudomonadota</taxon>
        <taxon>Betaproteobacteria</taxon>
        <taxon>Burkholderiales</taxon>
        <taxon>Burkholderiaceae</taxon>
        <taxon>Burkholderia</taxon>
        <taxon>Burkholderia cepacia complex</taxon>
    </lineage>
</organism>
<proteinExistence type="inferred from homology"/>
<dbReference type="GeneID" id="93031364"/>
<dbReference type="CDD" id="cd02933">
    <property type="entry name" value="OYE_like_FMN"/>
    <property type="match status" value="1"/>
</dbReference>
<dbReference type="GO" id="GO:0010181">
    <property type="term" value="F:FMN binding"/>
    <property type="evidence" value="ECO:0007669"/>
    <property type="project" value="InterPro"/>
</dbReference>
<dbReference type="GO" id="GO:0005829">
    <property type="term" value="C:cytosol"/>
    <property type="evidence" value="ECO:0007669"/>
    <property type="project" value="TreeGrafter"/>
</dbReference>
<accession>A0A6P2R954</accession>
<evidence type="ECO:0000256" key="3">
    <source>
        <dbReference type="ARBA" id="ARBA00023002"/>
    </source>
</evidence>
<dbReference type="AlphaFoldDB" id="A0A6P2R954"/>
<evidence type="ECO:0000313" key="5">
    <source>
        <dbReference type="EMBL" id="VWC28800.1"/>
    </source>
</evidence>
<dbReference type="InterPro" id="IPR045247">
    <property type="entry name" value="Oye-like"/>
</dbReference>
<evidence type="ECO:0000313" key="6">
    <source>
        <dbReference type="Proteomes" id="UP000494125"/>
    </source>
</evidence>
<protein>
    <submittedName>
        <fullName evidence="5">12-oxophytodienoate reductase</fullName>
    </submittedName>
</protein>
<dbReference type="InterPro" id="IPR001155">
    <property type="entry name" value="OxRdtase_FMN_N"/>
</dbReference>
<keyword evidence="3" id="KW-0560">Oxidoreductase</keyword>